<dbReference type="AlphaFoldDB" id="A0A7G5H774"/>
<protein>
    <submittedName>
        <fullName evidence="2">Putative toxin-antitoxin system toxin component, PIN family</fullName>
    </submittedName>
</protein>
<dbReference type="SUPFAM" id="SSF88723">
    <property type="entry name" value="PIN domain-like"/>
    <property type="match status" value="1"/>
</dbReference>
<dbReference type="NCBIfam" id="TIGR00305">
    <property type="entry name" value="putative toxin-antitoxin system toxin component, PIN family"/>
    <property type="match status" value="1"/>
</dbReference>
<name>A0A7G5H774_9BACT</name>
<organism evidence="2 3">
    <name type="scientific">Spirosoma foliorum</name>
    <dbReference type="NCBI Taxonomy" id="2710596"/>
    <lineage>
        <taxon>Bacteria</taxon>
        <taxon>Pseudomonadati</taxon>
        <taxon>Bacteroidota</taxon>
        <taxon>Cytophagia</taxon>
        <taxon>Cytophagales</taxon>
        <taxon>Cytophagaceae</taxon>
        <taxon>Spirosoma</taxon>
    </lineage>
</organism>
<accession>A0A7G5H774</accession>
<dbReference type="InterPro" id="IPR002716">
    <property type="entry name" value="PIN_dom"/>
</dbReference>
<dbReference type="KEGG" id="sfol:H3H32_15410"/>
<dbReference type="EMBL" id="CP059732">
    <property type="protein sequence ID" value="QMW06966.1"/>
    <property type="molecule type" value="Genomic_DNA"/>
</dbReference>
<dbReference type="Proteomes" id="UP000515369">
    <property type="component" value="Chromosome"/>
</dbReference>
<dbReference type="PANTHER" id="PTHR34610:SF3">
    <property type="entry name" value="SSL7007 PROTEIN"/>
    <property type="match status" value="1"/>
</dbReference>
<dbReference type="InterPro" id="IPR002850">
    <property type="entry name" value="PIN_toxin-like"/>
</dbReference>
<sequence>MQAVIDTNVLLSSIAKLDETRWVYDSFANEEFCWVFSNEILTEYTEMLCWKYTERTAEIVTSILLIAENTRRFEPTYKYQLIEIDPDDNKFVDCAIGANVDCLVTADKHILELRKIQGLFPPVPILTPVEFRRLLDSMRYKNL</sequence>
<evidence type="ECO:0000313" key="2">
    <source>
        <dbReference type="EMBL" id="QMW06966.1"/>
    </source>
</evidence>
<dbReference type="PANTHER" id="PTHR34610">
    <property type="entry name" value="SSL7007 PROTEIN"/>
    <property type="match status" value="1"/>
</dbReference>
<proteinExistence type="predicted"/>
<evidence type="ECO:0000313" key="3">
    <source>
        <dbReference type="Proteomes" id="UP000515369"/>
    </source>
</evidence>
<dbReference type="Pfam" id="PF13470">
    <property type="entry name" value="PIN_3"/>
    <property type="match status" value="1"/>
</dbReference>
<evidence type="ECO:0000259" key="1">
    <source>
        <dbReference type="Pfam" id="PF13470"/>
    </source>
</evidence>
<reference evidence="2 3" key="1">
    <citation type="submission" date="2020-07" db="EMBL/GenBank/DDBJ databases">
        <title>Spirosoma foliorum sp. nov., isolated from the leaves on the Nejang mountain Korea, Republic of.</title>
        <authorList>
            <person name="Ho H."/>
            <person name="Lee Y.-J."/>
            <person name="Nurcahyanto D.-A."/>
            <person name="Kim S.-G."/>
        </authorList>
    </citation>
    <scope>NUCLEOTIDE SEQUENCE [LARGE SCALE GENOMIC DNA]</scope>
    <source>
        <strain evidence="2 3">PL0136</strain>
    </source>
</reference>
<dbReference type="InterPro" id="IPR029060">
    <property type="entry name" value="PIN-like_dom_sf"/>
</dbReference>
<gene>
    <name evidence="2" type="ORF">H3H32_15410</name>
</gene>
<keyword evidence="3" id="KW-1185">Reference proteome</keyword>
<feature type="domain" description="PIN" evidence="1">
    <location>
        <begin position="3"/>
        <end position="109"/>
    </location>
</feature>